<organism evidence="7 8">
    <name type="scientific">Pseudoduganella guangdongensis</name>
    <dbReference type="NCBI Taxonomy" id="2692179"/>
    <lineage>
        <taxon>Bacteria</taxon>
        <taxon>Pseudomonadati</taxon>
        <taxon>Pseudomonadota</taxon>
        <taxon>Betaproteobacteria</taxon>
        <taxon>Burkholderiales</taxon>
        <taxon>Oxalobacteraceae</taxon>
        <taxon>Telluria group</taxon>
        <taxon>Pseudoduganella</taxon>
    </lineage>
</organism>
<reference evidence="7 8" key="1">
    <citation type="submission" date="2019-12" db="EMBL/GenBank/DDBJ databases">
        <title>Novel species isolated from a subtropical stream in China.</title>
        <authorList>
            <person name="Lu H."/>
        </authorList>
    </citation>
    <scope>NUCLEOTIDE SEQUENCE [LARGE SCALE GENOMIC DNA]</scope>
    <source>
        <strain evidence="7 8">DS3</strain>
    </source>
</reference>
<dbReference type="AlphaFoldDB" id="A0A6N9HIQ1"/>
<keyword evidence="1" id="KW-0808">Transferase</keyword>
<dbReference type="InterPro" id="IPR011123">
    <property type="entry name" value="Y_Y_Y"/>
</dbReference>
<dbReference type="PANTHER" id="PTHR24421:SF62">
    <property type="entry name" value="SENSORY TRANSDUCTION HISTIDINE KINASE"/>
    <property type="match status" value="1"/>
</dbReference>
<dbReference type="GO" id="GO:0046983">
    <property type="term" value="F:protein dimerization activity"/>
    <property type="evidence" value="ECO:0007669"/>
    <property type="project" value="InterPro"/>
</dbReference>
<sequence>MSIQRWAQLVLQGLLLLAAQAAAAGSASPAPPQPDGQSFERRRWTQADGAPNMANALAQTADGMLWVSSAQGLYSFDGMRFRRANKVYGQPLQSSNISFIYKFADALAVGYYFGGLSVFTPRGATHHVAGRGFPHGTVQGITSDKDGMLYASTTSGVAMQQGAQWILLGQDVLPRGVPGWIRHDRAGRLWVRIDRDYYVRPSGATRFERLAVAEGTRTTWRPDGLFVLPRGENLQQLDVQPVPPATPLDQPDLFQSPPLPGPHGTQWSSRSDGLVRLARGADGKLHVAELFASSEQRDVLINRITIDREDNLWILTPGGIERFRRHRMQRMAGPPNAFFWLARRGLGDELWLGASNAPLQRVRADGSREATAIVSPNALLRLSDDQVWLGTRDALWEFNGKRQQRWDLPPGLGKVSEVQALAAEGGRLLVSITRSGLWIFEHGAWRQDTRLQGQKDAVPTAMLTDSRGTTWIGLTHSRLARLDAGVAQLLPASAGLQVGNVLSLAELDGKLLVGGDLGVTWLAQGKAHALRLRQVENLQRITGMVQDRQGSLWLHSNDGLHRIEGAALARFWRDPAQPLEAELFNFEDGLSGMAAPVRPLPSLALAHNGRLYYATMTETGWLDPAAIARNPRAPSVLLQSLRSAEREYAAQDGLVLPQHTSAIELAFTATALSVPERVRLKFRLDGVDPDWREAGPERRAQYTNLAPGSYRFRVIAANEDGVWNNEGAQFSFRIQPALWQTTGFRLACALAALVAAAQLYRWRVAVIQRRAEQHAALRLEATLQERSRIARSLHDNLLQAVQALLLRFHLVEQKLVQQPELQHMVGSALDYAATLVASTRDEVMELRRAAGADELFETLRQAAEQTLPGAGQRLSCTVSGRPRHLRPEAAVELGSVLREAVCNSVRHAGARHIAVRLAYGADTLLAEVDDDGVGLDPAVAQHGRDGHWGITGMRERTGRLGGQIEISAGAQGGTVVRLAIPAPQAYA</sequence>
<dbReference type="Gene3D" id="2.60.40.10">
    <property type="entry name" value="Immunoglobulins"/>
    <property type="match status" value="1"/>
</dbReference>
<evidence type="ECO:0000313" key="8">
    <source>
        <dbReference type="Proteomes" id="UP000448575"/>
    </source>
</evidence>
<dbReference type="InterPro" id="IPR050482">
    <property type="entry name" value="Sensor_HK_TwoCompSys"/>
</dbReference>
<dbReference type="Gene3D" id="3.30.565.10">
    <property type="entry name" value="Histidine kinase-like ATPase, C-terminal domain"/>
    <property type="match status" value="1"/>
</dbReference>
<keyword evidence="8" id="KW-1185">Reference proteome</keyword>
<dbReference type="InterPro" id="IPR003594">
    <property type="entry name" value="HATPase_dom"/>
</dbReference>
<dbReference type="Pfam" id="PF07495">
    <property type="entry name" value="Y_Y_Y"/>
    <property type="match status" value="1"/>
</dbReference>
<keyword evidence="2" id="KW-0418">Kinase</keyword>
<feature type="chain" id="PRO_5026862311" description="Histidine kinase/HSP90-like ATPase domain-containing protein" evidence="5">
    <location>
        <begin position="24"/>
        <end position="987"/>
    </location>
</feature>
<dbReference type="Proteomes" id="UP000448575">
    <property type="component" value="Unassembled WGS sequence"/>
</dbReference>
<accession>A0A6N9HIQ1</accession>
<dbReference type="Gene3D" id="2.130.10.10">
    <property type="entry name" value="YVTN repeat-like/Quinoprotein amine dehydrogenase"/>
    <property type="match status" value="2"/>
</dbReference>
<evidence type="ECO:0000256" key="4">
    <source>
        <dbReference type="SAM" id="MobiDB-lite"/>
    </source>
</evidence>
<dbReference type="SMART" id="SM00387">
    <property type="entry name" value="HATPase_c"/>
    <property type="match status" value="1"/>
</dbReference>
<feature type="domain" description="Histidine kinase/HSP90-like ATPase" evidence="6">
    <location>
        <begin position="888"/>
        <end position="984"/>
    </location>
</feature>
<dbReference type="SUPFAM" id="SSF55874">
    <property type="entry name" value="ATPase domain of HSP90 chaperone/DNA topoisomerase II/histidine kinase"/>
    <property type="match status" value="1"/>
</dbReference>
<dbReference type="InterPro" id="IPR015943">
    <property type="entry name" value="WD40/YVTN_repeat-like_dom_sf"/>
</dbReference>
<dbReference type="Pfam" id="PF02518">
    <property type="entry name" value="HATPase_c"/>
    <property type="match status" value="1"/>
</dbReference>
<keyword evidence="5" id="KW-0732">Signal</keyword>
<dbReference type="Pfam" id="PF07730">
    <property type="entry name" value="HisKA_3"/>
    <property type="match status" value="1"/>
</dbReference>
<dbReference type="InterPro" id="IPR036890">
    <property type="entry name" value="HATPase_C_sf"/>
</dbReference>
<dbReference type="GO" id="GO:0016020">
    <property type="term" value="C:membrane"/>
    <property type="evidence" value="ECO:0007669"/>
    <property type="project" value="InterPro"/>
</dbReference>
<keyword evidence="3" id="KW-0902">Two-component regulatory system</keyword>
<evidence type="ECO:0000256" key="5">
    <source>
        <dbReference type="SAM" id="SignalP"/>
    </source>
</evidence>
<dbReference type="InterPro" id="IPR011712">
    <property type="entry name" value="Sig_transdc_His_kin_sub3_dim/P"/>
</dbReference>
<protein>
    <recommendedName>
        <fullName evidence="6">Histidine kinase/HSP90-like ATPase domain-containing protein</fullName>
    </recommendedName>
</protein>
<dbReference type="RefSeq" id="WP_161025671.1">
    <property type="nucleotide sequence ID" value="NZ_WWCJ01000007.1"/>
</dbReference>
<evidence type="ECO:0000256" key="1">
    <source>
        <dbReference type="ARBA" id="ARBA00022679"/>
    </source>
</evidence>
<feature type="signal peptide" evidence="5">
    <location>
        <begin position="1"/>
        <end position="23"/>
    </location>
</feature>
<dbReference type="GO" id="GO:0000155">
    <property type="term" value="F:phosphorelay sensor kinase activity"/>
    <property type="evidence" value="ECO:0007669"/>
    <property type="project" value="InterPro"/>
</dbReference>
<dbReference type="PANTHER" id="PTHR24421">
    <property type="entry name" value="NITRATE/NITRITE SENSOR PROTEIN NARX-RELATED"/>
    <property type="match status" value="1"/>
</dbReference>
<dbReference type="InterPro" id="IPR013783">
    <property type="entry name" value="Ig-like_fold"/>
</dbReference>
<proteinExistence type="predicted"/>
<dbReference type="Gene3D" id="1.20.5.1930">
    <property type="match status" value="1"/>
</dbReference>
<dbReference type="EMBL" id="WWCJ01000007">
    <property type="protein sequence ID" value="MYN02665.1"/>
    <property type="molecule type" value="Genomic_DNA"/>
</dbReference>
<gene>
    <name evidence="7" type="ORF">GTP41_11210</name>
</gene>
<comment type="caution">
    <text evidence="7">The sequence shown here is derived from an EMBL/GenBank/DDBJ whole genome shotgun (WGS) entry which is preliminary data.</text>
</comment>
<evidence type="ECO:0000313" key="7">
    <source>
        <dbReference type="EMBL" id="MYN02665.1"/>
    </source>
</evidence>
<evidence type="ECO:0000256" key="3">
    <source>
        <dbReference type="ARBA" id="ARBA00023012"/>
    </source>
</evidence>
<evidence type="ECO:0000256" key="2">
    <source>
        <dbReference type="ARBA" id="ARBA00022777"/>
    </source>
</evidence>
<dbReference type="SUPFAM" id="SSF63829">
    <property type="entry name" value="Calcium-dependent phosphotriesterase"/>
    <property type="match status" value="2"/>
</dbReference>
<feature type="region of interest" description="Disordered" evidence="4">
    <location>
        <begin position="239"/>
        <end position="268"/>
    </location>
</feature>
<name>A0A6N9HIQ1_9BURK</name>
<dbReference type="CDD" id="cd16917">
    <property type="entry name" value="HATPase_UhpB-NarQ-NarX-like"/>
    <property type="match status" value="1"/>
</dbReference>
<evidence type="ECO:0000259" key="6">
    <source>
        <dbReference type="SMART" id="SM00387"/>
    </source>
</evidence>